<sequence length="200" mass="22948">MARVRKSIVATLTLLVHSTCVHADTFSENGTITISWKGVNGLSKKSYSAPNVTSDCKKYSICNNFDNYPTDLAQWALKKLRTKYNLEKYTMERKAVVRDEEIFQLCPSKGEIIFPTTALSNLNEEWYFILNLPDYNFQGYHVNKCDNISSSCQGLSSSKSSECEQVYTDRRMFYFDLKEQFVSNKNIFKVPSCCSCAVYF</sequence>
<dbReference type="Gene3D" id="2.10.90.10">
    <property type="entry name" value="Cystine-knot cytokines"/>
    <property type="match status" value="1"/>
</dbReference>
<accession>A0A8J9YKN0</accession>
<dbReference type="OrthoDB" id="6899802at2759"/>
<dbReference type="InterPro" id="IPR029034">
    <property type="entry name" value="Cystine-knot_cytokine"/>
</dbReference>
<reference evidence="6" key="1">
    <citation type="submission" date="2021-12" db="EMBL/GenBank/DDBJ databases">
        <authorList>
            <person name="Martin H S."/>
        </authorList>
    </citation>
    <scope>NUCLEOTIDE SEQUENCE</scope>
</reference>
<evidence type="ECO:0000313" key="6">
    <source>
        <dbReference type="EMBL" id="CAH0729196.1"/>
    </source>
</evidence>
<keyword evidence="1 4" id="KW-0732">Signal</keyword>
<dbReference type="SUPFAM" id="SSF57501">
    <property type="entry name" value="Cystine-knot cytokines"/>
    <property type="match status" value="1"/>
</dbReference>
<name>A0A8J9YKN0_9NEOP</name>
<evidence type="ECO:0000259" key="5">
    <source>
        <dbReference type="Pfam" id="PF16077"/>
    </source>
</evidence>
<dbReference type="Pfam" id="PF16077">
    <property type="entry name" value="Spaetzle"/>
    <property type="match status" value="1"/>
</dbReference>
<dbReference type="AlphaFoldDB" id="A0A8J9YKN0"/>
<dbReference type="GO" id="GO:0021556">
    <property type="term" value="P:central nervous system formation"/>
    <property type="evidence" value="ECO:0007669"/>
    <property type="project" value="TreeGrafter"/>
</dbReference>
<dbReference type="GO" id="GO:0008083">
    <property type="term" value="F:growth factor activity"/>
    <property type="evidence" value="ECO:0007669"/>
    <property type="project" value="TreeGrafter"/>
</dbReference>
<dbReference type="PANTHER" id="PTHR23199:SF12">
    <property type="entry name" value="NEUROTROPHIN 1-RELATED"/>
    <property type="match status" value="1"/>
</dbReference>
<dbReference type="GO" id="GO:0005615">
    <property type="term" value="C:extracellular space"/>
    <property type="evidence" value="ECO:0007669"/>
    <property type="project" value="UniProtKB-ARBA"/>
</dbReference>
<keyword evidence="3" id="KW-0325">Glycoprotein</keyword>
<feature type="non-terminal residue" evidence="6">
    <location>
        <position position="200"/>
    </location>
</feature>
<evidence type="ECO:0000256" key="1">
    <source>
        <dbReference type="ARBA" id="ARBA00022729"/>
    </source>
</evidence>
<dbReference type="InterPro" id="IPR032104">
    <property type="entry name" value="Spaetzle"/>
</dbReference>
<dbReference type="GO" id="GO:0045087">
    <property type="term" value="P:innate immune response"/>
    <property type="evidence" value="ECO:0007669"/>
    <property type="project" value="TreeGrafter"/>
</dbReference>
<feature type="domain" description="Spaetzle" evidence="5">
    <location>
        <begin position="104"/>
        <end position="198"/>
    </location>
</feature>
<dbReference type="PANTHER" id="PTHR23199">
    <property type="entry name" value="NEUROTROPHIN 1-RELATED"/>
    <property type="match status" value="1"/>
</dbReference>
<keyword evidence="7" id="KW-1185">Reference proteome</keyword>
<gene>
    <name evidence="6" type="ORF">BINO364_LOCUS14331</name>
</gene>
<evidence type="ECO:0000256" key="2">
    <source>
        <dbReference type="ARBA" id="ARBA00023157"/>
    </source>
</evidence>
<proteinExistence type="predicted"/>
<protein>
    <recommendedName>
        <fullName evidence="5">Spaetzle domain-containing protein</fullName>
    </recommendedName>
</protein>
<feature type="chain" id="PRO_5035459680" description="Spaetzle domain-containing protein" evidence="4">
    <location>
        <begin position="24"/>
        <end position="200"/>
    </location>
</feature>
<evidence type="ECO:0000313" key="7">
    <source>
        <dbReference type="Proteomes" id="UP000838878"/>
    </source>
</evidence>
<keyword evidence="2" id="KW-1015">Disulfide bond</keyword>
<dbReference type="Proteomes" id="UP000838878">
    <property type="component" value="Chromosome 8"/>
</dbReference>
<dbReference type="InterPro" id="IPR052444">
    <property type="entry name" value="Spz/Toll_ligand-like"/>
</dbReference>
<dbReference type="GO" id="GO:0005121">
    <property type="term" value="F:Toll binding"/>
    <property type="evidence" value="ECO:0007669"/>
    <property type="project" value="TreeGrafter"/>
</dbReference>
<organism evidence="6 7">
    <name type="scientific">Brenthis ino</name>
    <name type="common">lesser marbled fritillary</name>
    <dbReference type="NCBI Taxonomy" id="405034"/>
    <lineage>
        <taxon>Eukaryota</taxon>
        <taxon>Metazoa</taxon>
        <taxon>Ecdysozoa</taxon>
        <taxon>Arthropoda</taxon>
        <taxon>Hexapoda</taxon>
        <taxon>Insecta</taxon>
        <taxon>Pterygota</taxon>
        <taxon>Neoptera</taxon>
        <taxon>Endopterygota</taxon>
        <taxon>Lepidoptera</taxon>
        <taxon>Glossata</taxon>
        <taxon>Ditrysia</taxon>
        <taxon>Papilionoidea</taxon>
        <taxon>Nymphalidae</taxon>
        <taxon>Heliconiinae</taxon>
        <taxon>Argynnini</taxon>
        <taxon>Brenthis</taxon>
    </lineage>
</organism>
<dbReference type="EMBL" id="OV170228">
    <property type="protein sequence ID" value="CAH0729196.1"/>
    <property type="molecule type" value="Genomic_DNA"/>
</dbReference>
<feature type="signal peptide" evidence="4">
    <location>
        <begin position="1"/>
        <end position="23"/>
    </location>
</feature>
<evidence type="ECO:0000256" key="4">
    <source>
        <dbReference type="SAM" id="SignalP"/>
    </source>
</evidence>
<evidence type="ECO:0000256" key="3">
    <source>
        <dbReference type="ARBA" id="ARBA00023180"/>
    </source>
</evidence>